<organism evidence="8 9">
    <name type="scientific">Leifsonia stereocauli</name>
    <dbReference type="NCBI Taxonomy" id="3134136"/>
    <lineage>
        <taxon>Bacteria</taxon>
        <taxon>Bacillati</taxon>
        <taxon>Actinomycetota</taxon>
        <taxon>Actinomycetes</taxon>
        <taxon>Micrococcales</taxon>
        <taxon>Microbacteriaceae</taxon>
        <taxon>Leifsonia</taxon>
    </lineage>
</organism>
<dbReference type="PROSITE" id="PS00059">
    <property type="entry name" value="ADH_ZINC"/>
    <property type="match status" value="1"/>
</dbReference>
<dbReference type="Gene3D" id="3.90.180.10">
    <property type="entry name" value="Medium-chain alcohol dehydrogenases, catalytic domain"/>
    <property type="match status" value="1"/>
</dbReference>
<evidence type="ECO:0000256" key="6">
    <source>
        <dbReference type="RuleBase" id="RU361277"/>
    </source>
</evidence>
<dbReference type="Pfam" id="PF00107">
    <property type="entry name" value="ADH_zinc_N"/>
    <property type="match status" value="1"/>
</dbReference>
<keyword evidence="3 6" id="KW-0479">Metal-binding</keyword>
<keyword evidence="4 6" id="KW-0862">Zinc</keyword>
<evidence type="ECO:0000256" key="5">
    <source>
        <dbReference type="ARBA" id="ARBA00023002"/>
    </source>
</evidence>
<dbReference type="RefSeq" id="WP_342115671.1">
    <property type="nucleotide sequence ID" value="NZ_JBCAUN010000003.1"/>
</dbReference>
<dbReference type="InterPro" id="IPR002328">
    <property type="entry name" value="ADH_Zn_CS"/>
</dbReference>
<dbReference type="InterPro" id="IPR036291">
    <property type="entry name" value="NAD(P)-bd_dom_sf"/>
</dbReference>
<proteinExistence type="inferred from homology"/>
<dbReference type="PANTHER" id="PTHR43350">
    <property type="entry name" value="NAD-DEPENDENT ALCOHOL DEHYDROGENASE"/>
    <property type="match status" value="1"/>
</dbReference>
<reference evidence="8 9" key="1">
    <citation type="submission" date="2024-03" db="EMBL/GenBank/DDBJ databases">
        <title>YIM 134122 draft genome.</title>
        <authorList>
            <person name="Zuo S."/>
            <person name="Xiong L."/>
        </authorList>
    </citation>
    <scope>NUCLEOTIDE SEQUENCE [LARGE SCALE GENOMIC DNA]</scope>
    <source>
        <strain evidence="8 9">YIM 134122</strain>
    </source>
</reference>
<dbReference type="InterPro" id="IPR013154">
    <property type="entry name" value="ADH-like_N"/>
</dbReference>
<name>A0ABU9W7V2_9MICO</name>
<comment type="similarity">
    <text evidence="2 6">Belongs to the zinc-containing alcohol dehydrogenase family.</text>
</comment>
<dbReference type="Gene3D" id="3.40.50.720">
    <property type="entry name" value="NAD(P)-binding Rossmann-like Domain"/>
    <property type="match status" value="1"/>
</dbReference>
<evidence type="ECO:0000256" key="1">
    <source>
        <dbReference type="ARBA" id="ARBA00001947"/>
    </source>
</evidence>
<protein>
    <submittedName>
        <fullName evidence="8">Alcohol dehydrogenase catalytic domain-containing protein</fullName>
    </submittedName>
</protein>
<comment type="cofactor">
    <cofactor evidence="1 6">
        <name>Zn(2+)</name>
        <dbReference type="ChEBI" id="CHEBI:29105"/>
    </cofactor>
</comment>
<evidence type="ECO:0000256" key="3">
    <source>
        <dbReference type="ARBA" id="ARBA00022723"/>
    </source>
</evidence>
<dbReference type="EMBL" id="JBCLVG010000003">
    <property type="protein sequence ID" value="MEN1947933.1"/>
    <property type="molecule type" value="Genomic_DNA"/>
</dbReference>
<evidence type="ECO:0000313" key="9">
    <source>
        <dbReference type="Proteomes" id="UP001425155"/>
    </source>
</evidence>
<evidence type="ECO:0000256" key="4">
    <source>
        <dbReference type="ARBA" id="ARBA00022833"/>
    </source>
</evidence>
<accession>A0ABU9W7V2</accession>
<sequence length="372" mass="37640">MRIIGAVLEQSGAEPPFASSHPFTVGPLELDPPGPGEILVRIEAAGVCHSDLSVVDGNRVRPTPMLLGHEAAGIVEQLGDDVDDLPLGTRVVMTFLPRCGDCPECATDGRLPCRVGSAANNEGTLVGGGIRLHRGGTGSDREPVNHHLGVSGFASHAVVSRTSVVAVDADVPAEIAALLGCAVLTGGGAVTNAGNPAPGSRVIVVGLGGVGMAALLVAVALGLEVIGVDAVPAKLELAREFGASAAHGPAEATEAGLTAPLVIEAAGSARAFETAFALTAPGGTTVTVGLPAPDARASVSPLLLTAQARTVIGSYLGSAVPSRDIPRYVDLWRSGKLPLERLVSSHVRLDELDAAMDRLAAGGELRQLITFP</sequence>
<dbReference type="SMART" id="SM00829">
    <property type="entry name" value="PKS_ER"/>
    <property type="match status" value="1"/>
</dbReference>
<evidence type="ECO:0000313" key="8">
    <source>
        <dbReference type="EMBL" id="MEN1947933.1"/>
    </source>
</evidence>
<comment type="caution">
    <text evidence="8">The sequence shown here is derived from an EMBL/GenBank/DDBJ whole genome shotgun (WGS) entry which is preliminary data.</text>
</comment>
<dbReference type="PANTHER" id="PTHR43350:SF21">
    <property type="entry name" value="S-NITROSOMYCOTHIOL REDUCTASE MSCR"/>
    <property type="match status" value="1"/>
</dbReference>
<feature type="domain" description="Enoyl reductase (ER)" evidence="7">
    <location>
        <begin position="18"/>
        <end position="365"/>
    </location>
</feature>
<evidence type="ECO:0000256" key="2">
    <source>
        <dbReference type="ARBA" id="ARBA00008072"/>
    </source>
</evidence>
<dbReference type="Pfam" id="PF08240">
    <property type="entry name" value="ADH_N"/>
    <property type="match status" value="1"/>
</dbReference>
<evidence type="ECO:0000259" key="7">
    <source>
        <dbReference type="SMART" id="SM00829"/>
    </source>
</evidence>
<dbReference type="InterPro" id="IPR013149">
    <property type="entry name" value="ADH-like_C"/>
</dbReference>
<keyword evidence="5" id="KW-0560">Oxidoreductase</keyword>
<dbReference type="InterPro" id="IPR020843">
    <property type="entry name" value="ER"/>
</dbReference>
<dbReference type="Proteomes" id="UP001425155">
    <property type="component" value="Unassembled WGS sequence"/>
</dbReference>
<dbReference type="SUPFAM" id="SSF51735">
    <property type="entry name" value="NAD(P)-binding Rossmann-fold domains"/>
    <property type="match status" value="1"/>
</dbReference>
<gene>
    <name evidence="8" type="ORF">WJX64_15345</name>
</gene>
<keyword evidence="9" id="KW-1185">Reference proteome</keyword>
<dbReference type="SUPFAM" id="SSF50129">
    <property type="entry name" value="GroES-like"/>
    <property type="match status" value="2"/>
</dbReference>
<dbReference type="InterPro" id="IPR011032">
    <property type="entry name" value="GroES-like_sf"/>
</dbReference>